<evidence type="ECO:0000313" key="1">
    <source>
        <dbReference type="EMBL" id="KAF1754212.1"/>
    </source>
</evidence>
<dbReference type="PANTHER" id="PTHR21447:SF11">
    <property type="entry name" value="RING-TYPE DOMAIN-CONTAINING PROTEIN"/>
    <property type="match status" value="1"/>
</dbReference>
<organism evidence="1 2">
    <name type="scientific">Caenorhabditis remanei</name>
    <name type="common">Caenorhabditis vulgaris</name>
    <dbReference type="NCBI Taxonomy" id="31234"/>
    <lineage>
        <taxon>Eukaryota</taxon>
        <taxon>Metazoa</taxon>
        <taxon>Ecdysozoa</taxon>
        <taxon>Nematoda</taxon>
        <taxon>Chromadorea</taxon>
        <taxon>Rhabditida</taxon>
        <taxon>Rhabditina</taxon>
        <taxon>Rhabditomorpha</taxon>
        <taxon>Rhabditoidea</taxon>
        <taxon>Rhabditidae</taxon>
        <taxon>Peloderinae</taxon>
        <taxon>Caenorhabditis</taxon>
    </lineage>
</organism>
<reference evidence="1 2" key="1">
    <citation type="submission" date="2019-12" db="EMBL/GenBank/DDBJ databases">
        <title>Chromosome-level assembly of the Caenorhabditis remanei genome.</title>
        <authorList>
            <person name="Teterina A.A."/>
            <person name="Willis J.H."/>
            <person name="Phillips P.C."/>
        </authorList>
    </citation>
    <scope>NUCLEOTIDE SEQUENCE [LARGE SCALE GENOMIC DNA]</scope>
    <source>
        <strain evidence="1 2">PX506</strain>
        <tissue evidence="1">Whole organism</tissue>
    </source>
</reference>
<comment type="caution">
    <text evidence="1">The sequence shown here is derived from an EMBL/GenBank/DDBJ whole genome shotgun (WGS) entry which is preliminary data.</text>
</comment>
<evidence type="ECO:0000313" key="2">
    <source>
        <dbReference type="Proteomes" id="UP000483820"/>
    </source>
</evidence>
<dbReference type="RefSeq" id="XP_053582701.1">
    <property type="nucleotide sequence ID" value="XM_053733788.1"/>
</dbReference>
<gene>
    <name evidence="1" type="ORF">GCK72_020772</name>
</gene>
<name>A0A6A5GI52_CAERE</name>
<dbReference type="AlphaFoldDB" id="A0A6A5GI52"/>
<dbReference type="EMBL" id="WUAV01000005">
    <property type="protein sequence ID" value="KAF1754212.1"/>
    <property type="molecule type" value="Genomic_DNA"/>
</dbReference>
<sequence>MLDVVDSIMNDCWKLLGAGSHHELIACPDATAIYNEMNEDWKFIVPQIPCCCKNHDMYKTIWKEKAQPRINSMSDVILESMEKFLKHYQPEKYSKELSAILIWLGLVMKRVAHFAEQESIHLPPLYSVNPTNETKLVIRAFSVGNNLFVMAHELLKTLKDRNKDVSGFEEEVLRMPRLSTLSYREVLQKIDRNVLKNLEFVKMKRIMLMFAQTPIPTYDGAYCIFASEVLYELLVDMIVAKKVFHTIGEESWTHIKKFFKSTKCYFDESRGV</sequence>
<dbReference type="CTD" id="78777009"/>
<protein>
    <submittedName>
        <fullName evidence="1">Uncharacterized protein</fullName>
    </submittedName>
</protein>
<dbReference type="GO" id="GO:0045087">
    <property type="term" value="P:innate immune response"/>
    <property type="evidence" value="ECO:0007669"/>
    <property type="project" value="TreeGrafter"/>
</dbReference>
<proteinExistence type="predicted"/>
<accession>A0A6A5GI52</accession>
<dbReference type="GO" id="GO:0045121">
    <property type="term" value="C:membrane raft"/>
    <property type="evidence" value="ECO:0007669"/>
    <property type="project" value="TreeGrafter"/>
</dbReference>
<dbReference type="KEGG" id="crq:GCK72_020772"/>
<dbReference type="GeneID" id="78777009"/>
<dbReference type="PANTHER" id="PTHR21447">
    <property type="entry name" value="RING-TYPE DOMAIN-CONTAINING PROTEIN-RELATED"/>
    <property type="match status" value="1"/>
</dbReference>
<dbReference type="Proteomes" id="UP000483820">
    <property type="component" value="Chromosome V"/>
</dbReference>